<dbReference type="PIRSF" id="PIRSF005357">
    <property type="entry name" value="UCP005357"/>
    <property type="match status" value="1"/>
</dbReference>
<dbReference type="AlphaFoldDB" id="A0A6P1P367"/>
<sequence>MKILIDINHPAHVHYFRNFYRIMTQKNHEILFVSRNKEIEHNLLQLYDIPYINRGKGQNGKIGKFLYLIYADLKIWQIAKKFKPDVFLNFLHPYPSQVAKFINKPTLVFSDSEHAKLHHKLTVPYATKIFTPSCYTIDLGQKQHRFKSYMELAYLHPNYYKPDPGILDILGVAPEEKFVIVRFVSWAAAHDFGHNGMSLENKRRAVKELSKHARVFISSEGALPEDLESLRIKIPFHKMHDALYYCSLLFGESGTMASEAAVLGTPAIFINSNRLGYTDEQGEKYGLVSYFTESPQDQEKAIERGLEIIQDGGGKTKYGQLRDRLLGDCIDTTEFMVNEVLKYETSAT</sequence>
<dbReference type="SUPFAM" id="SSF53756">
    <property type="entry name" value="UDP-Glycosyltransferase/glycogen phosphorylase"/>
    <property type="match status" value="1"/>
</dbReference>
<dbReference type="PANTHER" id="PTHR39662">
    <property type="entry name" value="DUF354 DOMAIN-CONTAINING PROTEIN-RELATED"/>
    <property type="match status" value="1"/>
</dbReference>
<dbReference type="RefSeq" id="WP_160693576.1">
    <property type="nucleotide sequence ID" value="NZ_CP047897.1"/>
</dbReference>
<proteinExistence type="predicted"/>
<dbReference type="InterPro" id="IPR007152">
    <property type="entry name" value="DUF354"/>
</dbReference>
<name>A0A6P1P367_9BACT</name>
<keyword evidence="2" id="KW-1185">Reference proteome</keyword>
<evidence type="ECO:0000313" key="1">
    <source>
        <dbReference type="EMBL" id="QHL88821.1"/>
    </source>
</evidence>
<dbReference type="KEGG" id="nib:GU926_15865"/>
<dbReference type="Proteomes" id="UP000464214">
    <property type="component" value="Chromosome"/>
</dbReference>
<protein>
    <submittedName>
        <fullName evidence="1">DUF354 domain-containing protein</fullName>
    </submittedName>
</protein>
<organism evidence="1 2">
    <name type="scientific">Nibribacter ruber</name>
    <dbReference type="NCBI Taxonomy" id="2698458"/>
    <lineage>
        <taxon>Bacteria</taxon>
        <taxon>Pseudomonadati</taxon>
        <taxon>Bacteroidota</taxon>
        <taxon>Cytophagia</taxon>
        <taxon>Cytophagales</taxon>
        <taxon>Hymenobacteraceae</taxon>
        <taxon>Nibribacter</taxon>
    </lineage>
</organism>
<accession>A0A6P1P367</accession>
<dbReference type="EMBL" id="CP047897">
    <property type="protein sequence ID" value="QHL88821.1"/>
    <property type="molecule type" value="Genomic_DNA"/>
</dbReference>
<evidence type="ECO:0000313" key="2">
    <source>
        <dbReference type="Proteomes" id="UP000464214"/>
    </source>
</evidence>
<reference evidence="1 2" key="1">
    <citation type="submission" date="2020-01" db="EMBL/GenBank/DDBJ databases">
        <authorList>
            <person name="Kim M."/>
        </authorList>
    </citation>
    <scope>NUCLEOTIDE SEQUENCE [LARGE SCALE GENOMIC DNA]</scope>
    <source>
        <strain evidence="1 2">BT10</strain>
    </source>
</reference>
<dbReference type="Pfam" id="PF04007">
    <property type="entry name" value="DUF354"/>
    <property type="match status" value="1"/>
</dbReference>
<dbReference type="PANTHER" id="PTHR39662:SF1">
    <property type="entry name" value="DUF354 DOMAIN-CONTAINING PROTEIN"/>
    <property type="match status" value="1"/>
</dbReference>
<dbReference type="Gene3D" id="3.40.50.2000">
    <property type="entry name" value="Glycogen Phosphorylase B"/>
    <property type="match status" value="1"/>
</dbReference>
<gene>
    <name evidence="1" type="ORF">GU926_15865</name>
</gene>